<evidence type="ECO:0000313" key="2">
    <source>
        <dbReference type="Proteomes" id="UP001320706"/>
    </source>
</evidence>
<reference evidence="1" key="1">
    <citation type="submission" date="2024-02" db="EMBL/GenBank/DDBJ databases">
        <title>Metagenome Assembled Genome of Zalaria obscura JY119.</title>
        <authorList>
            <person name="Vighnesh L."/>
            <person name="Jagadeeshwari U."/>
            <person name="Venkata Ramana C."/>
            <person name="Sasikala C."/>
        </authorList>
    </citation>
    <scope>NUCLEOTIDE SEQUENCE</scope>
    <source>
        <strain evidence="1">JY119</strain>
    </source>
</reference>
<proteinExistence type="predicted"/>
<protein>
    <submittedName>
        <fullName evidence="1">Uncharacterized protein</fullName>
    </submittedName>
</protein>
<organism evidence="1 2">
    <name type="scientific">Zalaria obscura</name>
    <dbReference type="NCBI Taxonomy" id="2024903"/>
    <lineage>
        <taxon>Eukaryota</taxon>
        <taxon>Fungi</taxon>
        <taxon>Dikarya</taxon>
        <taxon>Ascomycota</taxon>
        <taxon>Pezizomycotina</taxon>
        <taxon>Dothideomycetes</taxon>
        <taxon>Dothideomycetidae</taxon>
        <taxon>Dothideales</taxon>
        <taxon>Zalariaceae</taxon>
        <taxon>Zalaria</taxon>
    </lineage>
</organism>
<dbReference type="Proteomes" id="UP001320706">
    <property type="component" value="Unassembled WGS sequence"/>
</dbReference>
<gene>
    <name evidence="1" type="ORF">M8818_003371</name>
</gene>
<evidence type="ECO:0000313" key="1">
    <source>
        <dbReference type="EMBL" id="KAK8211404.1"/>
    </source>
</evidence>
<dbReference type="EMBL" id="JAMKPW020000014">
    <property type="protein sequence ID" value="KAK8211404.1"/>
    <property type="molecule type" value="Genomic_DNA"/>
</dbReference>
<comment type="caution">
    <text evidence="1">The sequence shown here is derived from an EMBL/GenBank/DDBJ whole genome shotgun (WGS) entry which is preliminary data.</text>
</comment>
<sequence>MVVSQVERRTKRRRLNTSQPEDDSDENKKRGRPRVEPHDESAADIRMAQRAYRQRKESTLDELRKRVSDLQATVELMKKTFTNFSERWMADTTAPAGLLDDLRATESKLCALVKGARNPTCSDVPSVSDDVTQRLSAVAYEDAVPVKAPSQVSRVASTRPQHWQEEPVKTISAVWGYTFGSEDPSSSEDLDDTTISTSHQITTTWATQPHYNLAPSSTPLQSQTLSRSVTPPLRPLSRLPTLTSPYTYSFQETTFARRLHRACLELGYQLSLDPSRRPNIYERVFKLCLASIGGSREKLIQRFRDLLKKGTRESLRWEEAAFVHVGGAGMHYPRAEGEEGGFDMAVKVRGGLKRDDWVRSMGPQRLFPNGTTADVALDIPGYEGEWFDPEDVEGYLAEKGIFIEPQSSYAEIEMPIVGNDLLPPSPPETQSERASSSQPSLGLPDTPPTVLFDVQQGKQQQQQQYQPQNGGSLPQSGNIDILASTSFDNIDFSTFDLSSVGYSDASTGSFMNFLPSTQYPDTTTNTAATTNVPITASTLFDKAFATPNPSLPNPNTNPTTFPAATTTPAHFNLDFAAEYADLFGAPSESSLFGSSDNATAMLSFDFMGPGGRAQGLEKQKQRVTIDVAKMIKGLASTAVCLGSTPGFRRRDVDKVLHAAVVQAF</sequence>
<name>A0ACC3SEX9_9PEZI</name>
<keyword evidence="2" id="KW-1185">Reference proteome</keyword>
<accession>A0ACC3SEX9</accession>